<accession>A0A4W5PPZ4</accession>
<protein>
    <submittedName>
        <fullName evidence="5">Inverted formin 2</fullName>
    </submittedName>
</protein>
<dbReference type="InterPro" id="IPR010472">
    <property type="entry name" value="FH3_dom"/>
</dbReference>
<proteinExistence type="predicted"/>
<dbReference type="Gene3D" id="1.20.58.2220">
    <property type="entry name" value="Formin, FH2 domain"/>
    <property type="match status" value="1"/>
</dbReference>
<dbReference type="InterPro" id="IPR010473">
    <property type="entry name" value="GTPase-bd"/>
</dbReference>
<feature type="region of interest" description="Disordered" evidence="1">
    <location>
        <begin position="1"/>
        <end position="27"/>
    </location>
</feature>
<dbReference type="InterPro" id="IPR016024">
    <property type="entry name" value="ARM-type_fold"/>
</dbReference>
<dbReference type="Gene3D" id="1.25.10.10">
    <property type="entry name" value="Leucine-rich Repeat Variant"/>
    <property type="match status" value="1"/>
</dbReference>
<dbReference type="GO" id="GO:0031267">
    <property type="term" value="F:small GTPase binding"/>
    <property type="evidence" value="ECO:0007669"/>
    <property type="project" value="InterPro"/>
</dbReference>
<dbReference type="InterPro" id="IPR015425">
    <property type="entry name" value="FH2_Formin"/>
</dbReference>
<feature type="region of interest" description="Disordered" evidence="1">
    <location>
        <begin position="870"/>
        <end position="894"/>
    </location>
</feature>
<dbReference type="SMART" id="SM00498">
    <property type="entry name" value="FH2"/>
    <property type="match status" value="1"/>
</dbReference>
<evidence type="ECO:0000256" key="1">
    <source>
        <dbReference type="SAM" id="MobiDB-lite"/>
    </source>
</evidence>
<name>A0A4W5PPZ4_9TELE</name>
<reference evidence="6" key="1">
    <citation type="submission" date="2018-06" db="EMBL/GenBank/DDBJ databases">
        <title>Genome assembly of Danube salmon.</title>
        <authorList>
            <person name="Macqueen D.J."/>
            <person name="Gundappa M.K."/>
        </authorList>
    </citation>
    <scope>NUCLEOTIDE SEQUENCE [LARGE SCALE GENOMIC DNA]</scope>
</reference>
<dbReference type="Ensembl" id="ENSHHUT00000066452.1">
    <property type="protein sequence ID" value="ENSHHUP00000064278.1"/>
    <property type="gene ID" value="ENSHHUG00000037929.1"/>
</dbReference>
<dbReference type="Pfam" id="PF06371">
    <property type="entry name" value="Drf_GBD"/>
    <property type="match status" value="1"/>
</dbReference>
<dbReference type="PROSITE" id="PS51444">
    <property type="entry name" value="FH2"/>
    <property type="match status" value="1"/>
</dbReference>
<dbReference type="SMART" id="SM01140">
    <property type="entry name" value="Drf_GBD"/>
    <property type="match status" value="1"/>
</dbReference>
<feature type="compositionally biased region" description="Basic and acidic residues" evidence="1">
    <location>
        <begin position="827"/>
        <end position="837"/>
    </location>
</feature>
<dbReference type="InterPro" id="IPR014768">
    <property type="entry name" value="GBD/FH3_dom"/>
</dbReference>
<evidence type="ECO:0000313" key="5">
    <source>
        <dbReference type="Ensembl" id="ENSHHUP00000064278.1"/>
    </source>
</evidence>
<feature type="domain" description="FH2" evidence="4">
    <location>
        <begin position="459"/>
        <end position="825"/>
    </location>
</feature>
<feature type="domain" description="GBD/FH3" evidence="3">
    <location>
        <begin position="1"/>
        <end position="335"/>
    </location>
</feature>
<keyword evidence="6" id="KW-1185">Reference proteome</keyword>
<dbReference type="InterPro" id="IPR011989">
    <property type="entry name" value="ARM-like"/>
</dbReference>
<dbReference type="STRING" id="62062.ENSHHUP00000064278"/>
<dbReference type="InterPro" id="IPR042201">
    <property type="entry name" value="FH2_Formin_sf"/>
</dbReference>
<feature type="compositionally biased region" description="Pro residues" evidence="1">
    <location>
        <begin position="387"/>
        <end position="401"/>
    </location>
</feature>
<sequence>MSVKSDGKRKWAAVRGHLGSSQDSDTQLEANLESADPELCIRMLQVPSVVNYSGLKRRLEGSEESWMVQFLELSGLDLLLEALDRLSGRGCSRITDAVLQLTCVSCVRAVMNSSSGINFIVENEGYIRKLSQALDTSNTMVKKQVFELLAALSMFSSDGYRLAMDALDHYKGVKTQQYRFSVIMNELQATDNVPYMVTLLSVINAIIFGTDDLRQRDKMRKEFIGLQLLDILPKLRDEEDEDLIIQCEAFEEAMVEDEEELLMVYGGIDMSSPQEVFTTLFNKVSTAVSCTTITLSPSSLQLLSDIWQTLEALTNRAILLDQECESSEAISCPLRVVGKGLESGGMTAGVHAVDAPKKIDKAVQTDMVDNDQERLTKCPTTSQVSSHPPPPPPSLPPPPALTLPHTGGGVPPPPPPLPEMGVPLPGMGVPPPPPPPPGMGGMGVAQSSQSLGCACSASSKAGRCPTLRMKKLNWQKLRAVTDGHSMWTSAQKDAPREPNYSSIEQLFCLPVTEHKDKGAAAPVKKEPKEISFIDVKKNLNLNIFLKQFKCSHDEFVSLIQNGNRTKFDVEVLKQLVKLLPEKHEVENLKSFQGEKDKLANVDRFYISILAVPCYQLRIDCMLLCEETASVLDMLKPKAEVVEAACHTLMPSFCRLILDVGNFLNYGCHTGNAEGFKISSLLKLTETKANRSRITLLHHILEVTLLQIRMCFSEKKNNCVVSAPHRNQIDFTWTIKSKLEIINKLMTDHFKNLEACRDLEDSFLEIVRKKGDLALYLCEDVNNLSLEELFGTIKTFRGLFIKALKENKTRKEQAVKAEKRKKQLEEEESKRQKGENGKIIRKGPSPQDDGCIIDHLLADIRKGFHLRKTWPRCETESPPSTEMNRKTGQPGKDKTTLTPSCLQLHSYSPALNHKQALPLHLCASICDFVQPLQLPITLA</sequence>
<evidence type="ECO:0000259" key="4">
    <source>
        <dbReference type="PROSITE" id="PS51444"/>
    </source>
</evidence>
<evidence type="ECO:0000259" key="2">
    <source>
        <dbReference type="PROSITE" id="PS51082"/>
    </source>
</evidence>
<feature type="region of interest" description="Disordered" evidence="1">
    <location>
        <begin position="378"/>
        <end position="422"/>
    </location>
</feature>
<dbReference type="GO" id="GO:0003779">
    <property type="term" value="F:actin binding"/>
    <property type="evidence" value="ECO:0007669"/>
    <property type="project" value="InterPro"/>
</dbReference>
<feature type="region of interest" description="Disordered" evidence="1">
    <location>
        <begin position="810"/>
        <end position="845"/>
    </location>
</feature>
<dbReference type="Pfam" id="PF02181">
    <property type="entry name" value="FH2"/>
    <property type="match status" value="1"/>
</dbReference>
<dbReference type="AlphaFoldDB" id="A0A4W5PPZ4"/>
<dbReference type="GO" id="GO:0030036">
    <property type="term" value="P:actin cytoskeleton organization"/>
    <property type="evidence" value="ECO:0007669"/>
    <property type="project" value="InterPro"/>
</dbReference>
<evidence type="ECO:0000259" key="3">
    <source>
        <dbReference type="PROSITE" id="PS51232"/>
    </source>
</evidence>
<dbReference type="InterPro" id="IPR003124">
    <property type="entry name" value="WH2_dom"/>
</dbReference>
<dbReference type="PANTHER" id="PTHR46345:SF5">
    <property type="entry name" value="INVERTED FORMIN-2"/>
    <property type="match status" value="1"/>
</dbReference>
<reference evidence="5" key="2">
    <citation type="submission" date="2025-08" db="UniProtKB">
        <authorList>
            <consortium name="Ensembl"/>
        </authorList>
    </citation>
    <scope>IDENTIFICATION</scope>
</reference>
<dbReference type="PROSITE" id="PS51082">
    <property type="entry name" value="WH2"/>
    <property type="match status" value="1"/>
</dbReference>
<evidence type="ECO:0000313" key="6">
    <source>
        <dbReference type="Proteomes" id="UP000314982"/>
    </source>
</evidence>
<reference evidence="5" key="3">
    <citation type="submission" date="2025-09" db="UniProtKB">
        <authorList>
            <consortium name="Ensembl"/>
        </authorList>
    </citation>
    <scope>IDENTIFICATION</scope>
</reference>
<dbReference type="Proteomes" id="UP000314982">
    <property type="component" value="Unassembled WGS sequence"/>
</dbReference>
<dbReference type="PANTHER" id="PTHR46345">
    <property type="entry name" value="INVERTED FORMIN-2"/>
    <property type="match status" value="1"/>
</dbReference>
<dbReference type="SMART" id="SM01139">
    <property type="entry name" value="Drf_FH3"/>
    <property type="match status" value="1"/>
</dbReference>
<dbReference type="GeneTree" id="ENSGT00940000155691"/>
<dbReference type="SUPFAM" id="SSF48371">
    <property type="entry name" value="ARM repeat"/>
    <property type="match status" value="1"/>
</dbReference>
<dbReference type="PROSITE" id="PS51232">
    <property type="entry name" value="GBD_FH3"/>
    <property type="match status" value="1"/>
</dbReference>
<dbReference type="SUPFAM" id="SSF101447">
    <property type="entry name" value="Formin homology 2 domain (FH2 domain)"/>
    <property type="match status" value="1"/>
</dbReference>
<feature type="domain" description="WH2" evidence="2">
    <location>
        <begin position="853"/>
        <end position="868"/>
    </location>
</feature>
<organism evidence="5 6">
    <name type="scientific">Hucho hucho</name>
    <name type="common">huchen</name>
    <dbReference type="NCBI Taxonomy" id="62062"/>
    <lineage>
        <taxon>Eukaryota</taxon>
        <taxon>Metazoa</taxon>
        <taxon>Chordata</taxon>
        <taxon>Craniata</taxon>
        <taxon>Vertebrata</taxon>
        <taxon>Euteleostomi</taxon>
        <taxon>Actinopterygii</taxon>
        <taxon>Neopterygii</taxon>
        <taxon>Teleostei</taxon>
        <taxon>Protacanthopterygii</taxon>
        <taxon>Salmoniformes</taxon>
        <taxon>Salmonidae</taxon>
        <taxon>Salmoninae</taxon>
        <taxon>Hucho</taxon>
    </lineage>
</organism>
<dbReference type="Pfam" id="PF06367">
    <property type="entry name" value="Drf_FH3"/>
    <property type="match status" value="1"/>
</dbReference>